<dbReference type="GO" id="GO:0012505">
    <property type="term" value="C:endomembrane system"/>
    <property type="evidence" value="ECO:0007669"/>
    <property type="project" value="UniProtKB-SubCell"/>
</dbReference>
<comment type="similarity">
    <text evidence="2">Belongs to the Ca(2+):cation antiporter (CaCA) (TC 2.A.19) family.</text>
</comment>
<evidence type="ECO:0000313" key="12">
    <source>
        <dbReference type="Proteomes" id="UP001392437"/>
    </source>
</evidence>
<evidence type="ECO:0000256" key="6">
    <source>
        <dbReference type="ARBA" id="ARBA00023065"/>
    </source>
</evidence>
<evidence type="ECO:0000256" key="8">
    <source>
        <dbReference type="SAM" id="MobiDB-lite"/>
    </source>
</evidence>
<feature type="transmembrane region" description="Helical" evidence="9">
    <location>
        <begin position="448"/>
        <end position="471"/>
    </location>
</feature>
<feature type="domain" description="Sodium/calcium exchanger membrane region" evidence="10">
    <location>
        <begin position="353"/>
        <end position="473"/>
    </location>
</feature>
<dbReference type="PANTHER" id="PTHR31503:SF20">
    <property type="entry name" value="CA(2+)_H(+) EXCHANGER, PUTATIVE (EUROFUNG)-RELATED"/>
    <property type="match status" value="1"/>
</dbReference>
<name>A0AAW0QE14_9PEZI</name>
<dbReference type="InterPro" id="IPR004713">
    <property type="entry name" value="CaH_exchang"/>
</dbReference>
<dbReference type="InterPro" id="IPR004837">
    <property type="entry name" value="NaCa_Exmemb"/>
</dbReference>
<feature type="transmembrane region" description="Helical" evidence="9">
    <location>
        <begin position="124"/>
        <end position="145"/>
    </location>
</feature>
<feature type="transmembrane region" description="Helical" evidence="9">
    <location>
        <begin position="99"/>
        <end position="118"/>
    </location>
</feature>
<feature type="transmembrane region" description="Helical" evidence="9">
    <location>
        <begin position="157"/>
        <end position="179"/>
    </location>
</feature>
<dbReference type="Gene3D" id="1.20.1420.30">
    <property type="entry name" value="NCX, central ion-binding region"/>
    <property type="match status" value="1"/>
</dbReference>
<evidence type="ECO:0000256" key="5">
    <source>
        <dbReference type="ARBA" id="ARBA00022989"/>
    </source>
</evidence>
<keyword evidence="3" id="KW-0813">Transport</keyword>
<feature type="transmembrane region" description="Helical" evidence="9">
    <location>
        <begin position="191"/>
        <end position="210"/>
    </location>
</feature>
<feature type="compositionally biased region" description="Acidic residues" evidence="8">
    <location>
        <begin position="333"/>
        <end position="345"/>
    </location>
</feature>
<dbReference type="Proteomes" id="UP001392437">
    <property type="component" value="Unassembled WGS sequence"/>
</dbReference>
<feature type="transmembrane region" description="Helical" evidence="9">
    <location>
        <begin position="348"/>
        <end position="368"/>
    </location>
</feature>
<accession>A0AAW0QE14</accession>
<dbReference type="AlphaFoldDB" id="A0AAW0QE14"/>
<feature type="transmembrane region" description="Helical" evidence="9">
    <location>
        <begin position="222"/>
        <end position="244"/>
    </location>
</feature>
<evidence type="ECO:0000256" key="7">
    <source>
        <dbReference type="ARBA" id="ARBA00023136"/>
    </source>
</evidence>
<proteinExistence type="inferred from homology"/>
<feature type="transmembrane region" description="Helical" evidence="9">
    <location>
        <begin position="264"/>
        <end position="285"/>
    </location>
</feature>
<evidence type="ECO:0000259" key="10">
    <source>
        <dbReference type="Pfam" id="PF01699"/>
    </source>
</evidence>
<keyword evidence="7 9" id="KW-0472">Membrane</keyword>
<dbReference type="InterPro" id="IPR044880">
    <property type="entry name" value="NCX_ion-bd_dom_sf"/>
</dbReference>
<evidence type="ECO:0000256" key="3">
    <source>
        <dbReference type="ARBA" id="ARBA00022448"/>
    </source>
</evidence>
<organism evidence="11 12">
    <name type="scientific">Apiospora kogelbergensis</name>
    <dbReference type="NCBI Taxonomy" id="1337665"/>
    <lineage>
        <taxon>Eukaryota</taxon>
        <taxon>Fungi</taxon>
        <taxon>Dikarya</taxon>
        <taxon>Ascomycota</taxon>
        <taxon>Pezizomycotina</taxon>
        <taxon>Sordariomycetes</taxon>
        <taxon>Xylariomycetidae</taxon>
        <taxon>Amphisphaeriales</taxon>
        <taxon>Apiosporaceae</taxon>
        <taxon>Apiospora</taxon>
    </lineage>
</organism>
<feature type="domain" description="Sodium/calcium exchanger membrane region" evidence="10">
    <location>
        <begin position="125"/>
        <end position="279"/>
    </location>
</feature>
<dbReference type="GO" id="GO:0006874">
    <property type="term" value="P:intracellular calcium ion homeostasis"/>
    <property type="evidence" value="ECO:0007669"/>
    <property type="project" value="TreeGrafter"/>
</dbReference>
<comment type="caution">
    <text evidence="11">The sequence shown here is derived from an EMBL/GenBank/DDBJ whole genome shotgun (WGS) entry which is preliminary data.</text>
</comment>
<dbReference type="EMBL" id="JAQQWP010000011">
    <property type="protein sequence ID" value="KAK8096063.1"/>
    <property type="molecule type" value="Genomic_DNA"/>
</dbReference>
<keyword evidence="6" id="KW-0406">Ion transport</keyword>
<feature type="region of interest" description="Disordered" evidence="8">
    <location>
        <begin position="322"/>
        <end position="345"/>
    </location>
</feature>
<sequence length="488" mass="52975">MNDNGPSFAEQARLRRAGRRAALAWNPFRHIPHSHRRQTNGDLEHADHRASGHVIDTPHNTTPSPDVDDFIRNRKKAAGFFRRLEPKEPFTVANQLRRVFFGAWINLLLPLAIVGIVLNSTLASSIATFAVNFVAIIPLGFMAEYGLDEICLRVGPMLGGLVYISTSNFVQLISSIVLLKNGQTLVLKNSLVGSILANILLMLGLSILCGCFNRPRQYFNQVVGYTSANLLSLAATSLLIPTAASLLSQSTPDNLLKQSRGASFILMAVYISYLAFQFWTHDDVFQEQSAKNRTYSKLGRPKPEGIHGAVADISLMAASTAVSSARNARQDPDPESDDESEEDDDPQLHFVVATATFVVFSALLAVCVDNTVNSLSSLTTDARLSQTFIGLVLLPLPNCDTVSISQAVNDEMDNVISFTIGKCLQTALLVTPLAVLIGWGLGVNDMTLVFGGFEIVSLFSTMVLLNFLLIASGKSFGYKGFYSSPTGA</sequence>
<evidence type="ECO:0000256" key="4">
    <source>
        <dbReference type="ARBA" id="ARBA00022692"/>
    </source>
</evidence>
<dbReference type="Pfam" id="PF01699">
    <property type="entry name" value="Na_Ca_ex"/>
    <property type="match status" value="2"/>
</dbReference>
<reference evidence="11 12" key="1">
    <citation type="submission" date="2023-01" db="EMBL/GenBank/DDBJ databases">
        <title>Analysis of 21 Apiospora genomes using comparative genomics revels a genus with tremendous synthesis potential of carbohydrate active enzymes and secondary metabolites.</title>
        <authorList>
            <person name="Sorensen T."/>
        </authorList>
    </citation>
    <scope>NUCLEOTIDE SEQUENCE [LARGE SCALE GENOMIC DNA]</scope>
    <source>
        <strain evidence="11 12">CBS 117206</strain>
    </source>
</reference>
<dbReference type="GO" id="GO:0000329">
    <property type="term" value="C:fungal-type vacuole membrane"/>
    <property type="evidence" value="ECO:0007669"/>
    <property type="project" value="TreeGrafter"/>
</dbReference>
<evidence type="ECO:0000256" key="1">
    <source>
        <dbReference type="ARBA" id="ARBA00004127"/>
    </source>
</evidence>
<keyword evidence="12" id="KW-1185">Reference proteome</keyword>
<comment type="subcellular location">
    <subcellularLocation>
        <location evidence="1">Endomembrane system</location>
        <topology evidence="1">Multi-pass membrane protein</topology>
    </subcellularLocation>
</comment>
<protein>
    <recommendedName>
        <fullName evidence="10">Sodium/calcium exchanger membrane region domain-containing protein</fullName>
    </recommendedName>
</protein>
<feature type="transmembrane region" description="Helical" evidence="9">
    <location>
        <begin position="423"/>
        <end position="442"/>
    </location>
</feature>
<evidence type="ECO:0000256" key="9">
    <source>
        <dbReference type="SAM" id="Phobius"/>
    </source>
</evidence>
<evidence type="ECO:0000256" key="2">
    <source>
        <dbReference type="ARBA" id="ARBA00008170"/>
    </source>
</evidence>
<dbReference type="GO" id="GO:0015369">
    <property type="term" value="F:calcium:proton antiporter activity"/>
    <property type="evidence" value="ECO:0007669"/>
    <property type="project" value="TreeGrafter"/>
</dbReference>
<keyword evidence="5 9" id="KW-1133">Transmembrane helix</keyword>
<keyword evidence="4 9" id="KW-0812">Transmembrane</keyword>
<dbReference type="PANTHER" id="PTHR31503">
    <property type="entry name" value="VACUOLAR CALCIUM ION TRANSPORTER"/>
    <property type="match status" value="1"/>
</dbReference>
<evidence type="ECO:0000313" key="11">
    <source>
        <dbReference type="EMBL" id="KAK8096063.1"/>
    </source>
</evidence>
<gene>
    <name evidence="11" type="ORF">PG999_014085</name>
</gene>